<dbReference type="InterPro" id="IPR018490">
    <property type="entry name" value="cNMP-bd_dom_sf"/>
</dbReference>
<evidence type="ECO:0000259" key="4">
    <source>
        <dbReference type="PROSITE" id="PS50042"/>
    </source>
</evidence>
<keyword evidence="3" id="KW-0804">Transcription</keyword>
<dbReference type="GO" id="GO:0005829">
    <property type="term" value="C:cytosol"/>
    <property type="evidence" value="ECO:0007669"/>
    <property type="project" value="TreeGrafter"/>
</dbReference>
<dbReference type="GO" id="GO:0003677">
    <property type="term" value="F:DNA binding"/>
    <property type="evidence" value="ECO:0007669"/>
    <property type="project" value="UniProtKB-KW"/>
</dbReference>
<dbReference type="Pfam" id="PF13545">
    <property type="entry name" value="HTH_Crp_2"/>
    <property type="match status" value="1"/>
</dbReference>
<dbReference type="InterPro" id="IPR036388">
    <property type="entry name" value="WH-like_DNA-bd_sf"/>
</dbReference>
<sequence>MVIAEDILLSLDAEVQSYKINDIIFNEGDQPKYYYQIISGTVKLNNYFEDGKEIIHSVPFDGHCFAETFLISDKKYPINAIAMNDCEIIKLEKSKFIHLIKTDPDLLLKLYEYTAERMYYRYIMFNAISITQPLEKIRKVLDSFKTYNKYTLPYSYQVPFTRQQLAALAGLSVETVIRTVKKMEKEKTVKIENGKIFY</sequence>
<feature type="domain" description="Cyclic nucleotide-binding" evidence="4">
    <location>
        <begin position="18"/>
        <end position="117"/>
    </location>
</feature>
<dbReference type="Proteomes" id="UP000199627">
    <property type="component" value="Unassembled WGS sequence"/>
</dbReference>
<dbReference type="InterPro" id="IPR000595">
    <property type="entry name" value="cNMP-bd_dom"/>
</dbReference>
<dbReference type="SMART" id="SM00100">
    <property type="entry name" value="cNMP"/>
    <property type="match status" value="1"/>
</dbReference>
<dbReference type="RefSeq" id="WP_089757163.1">
    <property type="nucleotide sequence ID" value="NZ_FNKL01000004.1"/>
</dbReference>
<name>A0A1H1GIT0_9FLAO</name>
<dbReference type="SUPFAM" id="SSF46785">
    <property type="entry name" value="Winged helix' DNA-binding domain"/>
    <property type="match status" value="1"/>
</dbReference>
<dbReference type="EMBL" id="FNKL01000004">
    <property type="protein sequence ID" value="SDR13144.1"/>
    <property type="molecule type" value="Genomic_DNA"/>
</dbReference>
<dbReference type="GO" id="GO:0003700">
    <property type="term" value="F:DNA-binding transcription factor activity"/>
    <property type="evidence" value="ECO:0007669"/>
    <property type="project" value="TreeGrafter"/>
</dbReference>
<dbReference type="GO" id="GO:0016301">
    <property type="term" value="F:kinase activity"/>
    <property type="evidence" value="ECO:0007669"/>
    <property type="project" value="UniProtKB-KW"/>
</dbReference>
<keyword evidence="5" id="KW-0808">Transferase</keyword>
<accession>A0A1H1GIT0</accession>
<keyword evidence="1" id="KW-0805">Transcription regulation</keyword>
<organism evidence="5 6">
    <name type="scientific">Chryseobacterium soldanellicola</name>
    <dbReference type="NCBI Taxonomy" id="311333"/>
    <lineage>
        <taxon>Bacteria</taxon>
        <taxon>Pseudomonadati</taxon>
        <taxon>Bacteroidota</taxon>
        <taxon>Flavobacteriia</taxon>
        <taxon>Flavobacteriales</taxon>
        <taxon>Weeksellaceae</taxon>
        <taxon>Chryseobacterium group</taxon>
        <taxon>Chryseobacterium</taxon>
    </lineage>
</organism>
<dbReference type="CDD" id="cd00038">
    <property type="entry name" value="CAP_ED"/>
    <property type="match status" value="1"/>
</dbReference>
<evidence type="ECO:0000256" key="2">
    <source>
        <dbReference type="ARBA" id="ARBA00023125"/>
    </source>
</evidence>
<dbReference type="InterPro" id="IPR050397">
    <property type="entry name" value="Env_Response_Regulators"/>
</dbReference>
<dbReference type="InterPro" id="IPR012318">
    <property type="entry name" value="HTH_CRP"/>
</dbReference>
<keyword evidence="2" id="KW-0238">DNA-binding</keyword>
<dbReference type="AlphaFoldDB" id="A0A1H1GIT0"/>
<evidence type="ECO:0000256" key="3">
    <source>
        <dbReference type="ARBA" id="ARBA00023163"/>
    </source>
</evidence>
<dbReference type="SUPFAM" id="SSF51206">
    <property type="entry name" value="cAMP-binding domain-like"/>
    <property type="match status" value="1"/>
</dbReference>
<dbReference type="PRINTS" id="PR00034">
    <property type="entry name" value="HTHCRP"/>
</dbReference>
<protein>
    <submittedName>
        <fullName evidence="5">cAMP-binding domain of CRP or a regulatory subunit of cAMP-dependent protein kinases</fullName>
    </submittedName>
</protein>
<dbReference type="Pfam" id="PF00027">
    <property type="entry name" value="cNMP_binding"/>
    <property type="match status" value="1"/>
</dbReference>
<keyword evidence="5" id="KW-0418">Kinase</keyword>
<reference evidence="6" key="1">
    <citation type="submission" date="2016-10" db="EMBL/GenBank/DDBJ databases">
        <authorList>
            <person name="Varghese N."/>
            <person name="Submissions S."/>
        </authorList>
    </citation>
    <scope>NUCLEOTIDE SEQUENCE [LARGE SCALE GENOMIC DNA]</scope>
    <source>
        <strain evidence="6">DSM 17072</strain>
    </source>
</reference>
<dbReference type="Gene3D" id="1.10.10.10">
    <property type="entry name" value="Winged helix-like DNA-binding domain superfamily/Winged helix DNA-binding domain"/>
    <property type="match status" value="1"/>
</dbReference>
<dbReference type="Gene3D" id="2.60.120.10">
    <property type="entry name" value="Jelly Rolls"/>
    <property type="match status" value="1"/>
</dbReference>
<evidence type="ECO:0000313" key="6">
    <source>
        <dbReference type="Proteomes" id="UP000199627"/>
    </source>
</evidence>
<keyword evidence="6" id="KW-1185">Reference proteome</keyword>
<dbReference type="PANTHER" id="PTHR24567:SF28">
    <property type="entry name" value="LISTERIOLYSIN REGULATORY PROTEIN"/>
    <property type="match status" value="1"/>
</dbReference>
<dbReference type="PANTHER" id="PTHR24567">
    <property type="entry name" value="CRP FAMILY TRANSCRIPTIONAL REGULATORY PROTEIN"/>
    <property type="match status" value="1"/>
</dbReference>
<dbReference type="OrthoDB" id="667966at2"/>
<evidence type="ECO:0000313" key="5">
    <source>
        <dbReference type="EMBL" id="SDR13144.1"/>
    </source>
</evidence>
<proteinExistence type="predicted"/>
<dbReference type="InterPro" id="IPR036390">
    <property type="entry name" value="WH_DNA-bd_sf"/>
</dbReference>
<dbReference type="STRING" id="311333.SAMN05421664_3705"/>
<dbReference type="PROSITE" id="PS50042">
    <property type="entry name" value="CNMP_BINDING_3"/>
    <property type="match status" value="1"/>
</dbReference>
<dbReference type="InterPro" id="IPR014710">
    <property type="entry name" value="RmlC-like_jellyroll"/>
</dbReference>
<gene>
    <name evidence="5" type="ORF">SAMN05421664_3705</name>
</gene>
<evidence type="ECO:0000256" key="1">
    <source>
        <dbReference type="ARBA" id="ARBA00023015"/>
    </source>
</evidence>